<protein>
    <recommendedName>
        <fullName evidence="1">diguanylate cyclase</fullName>
        <ecNumber evidence="1">2.7.7.65</ecNumber>
    </recommendedName>
</protein>
<evidence type="ECO:0000313" key="5">
    <source>
        <dbReference type="Proteomes" id="UP001440612"/>
    </source>
</evidence>
<dbReference type="GO" id="GO:0052621">
    <property type="term" value="F:diguanylate cyclase activity"/>
    <property type="evidence" value="ECO:0007669"/>
    <property type="project" value="UniProtKB-EC"/>
</dbReference>
<dbReference type="PROSITE" id="PS50887">
    <property type="entry name" value="GGDEF"/>
    <property type="match status" value="1"/>
</dbReference>
<organism evidence="4 5">
    <name type="scientific">Yoonia phaeophyticola</name>
    <dbReference type="NCBI Taxonomy" id="3137369"/>
    <lineage>
        <taxon>Bacteria</taxon>
        <taxon>Pseudomonadati</taxon>
        <taxon>Pseudomonadota</taxon>
        <taxon>Alphaproteobacteria</taxon>
        <taxon>Rhodobacterales</taxon>
        <taxon>Paracoccaceae</taxon>
        <taxon>Yoonia</taxon>
    </lineage>
</organism>
<evidence type="ECO:0000313" key="4">
    <source>
        <dbReference type="EMBL" id="WZC50548.2"/>
    </source>
</evidence>
<gene>
    <name evidence="4" type="ORF">AABB29_07990</name>
</gene>
<keyword evidence="4" id="KW-0808">Transferase</keyword>
<accession>A0ABZ2V7I7</accession>
<dbReference type="InterPro" id="IPR000160">
    <property type="entry name" value="GGDEF_dom"/>
</dbReference>
<evidence type="ECO:0000256" key="1">
    <source>
        <dbReference type="ARBA" id="ARBA00012528"/>
    </source>
</evidence>
<name>A0ABZ2V7I7_9RHOB</name>
<dbReference type="InterPro" id="IPR003018">
    <property type="entry name" value="GAF"/>
</dbReference>
<dbReference type="InterPro" id="IPR029787">
    <property type="entry name" value="Nucleotide_cyclase"/>
</dbReference>
<dbReference type="EMBL" id="CP150951">
    <property type="protein sequence ID" value="WZC50548.2"/>
    <property type="molecule type" value="Genomic_DNA"/>
</dbReference>
<dbReference type="SMART" id="SM00267">
    <property type="entry name" value="GGDEF"/>
    <property type="match status" value="1"/>
</dbReference>
<dbReference type="InterPro" id="IPR050469">
    <property type="entry name" value="Diguanylate_Cyclase"/>
</dbReference>
<dbReference type="Proteomes" id="UP001440612">
    <property type="component" value="Chromosome"/>
</dbReference>
<dbReference type="Pfam" id="PF01590">
    <property type="entry name" value="GAF"/>
    <property type="match status" value="1"/>
</dbReference>
<dbReference type="InterPro" id="IPR043128">
    <property type="entry name" value="Rev_trsase/Diguanyl_cyclase"/>
</dbReference>
<keyword evidence="5" id="KW-1185">Reference proteome</keyword>
<dbReference type="PANTHER" id="PTHR45138">
    <property type="entry name" value="REGULATORY COMPONENTS OF SENSORY TRANSDUCTION SYSTEM"/>
    <property type="match status" value="1"/>
</dbReference>
<dbReference type="Gene3D" id="3.30.450.40">
    <property type="match status" value="1"/>
</dbReference>
<dbReference type="RefSeq" id="WP_373636731.1">
    <property type="nucleotide sequence ID" value="NZ_CP150951.2"/>
</dbReference>
<dbReference type="NCBIfam" id="TIGR00254">
    <property type="entry name" value="GGDEF"/>
    <property type="match status" value="1"/>
</dbReference>
<reference evidence="5" key="1">
    <citation type="submission" date="2024-04" db="EMBL/GenBank/DDBJ databases">
        <title>Phylogenomic analyses of a clade within the roseobacter group suggest taxonomic reassignments of species of the genera Aestuariivita, Citreicella, Loktanella, Nautella, Pelagibaca, Ruegeria, Thalassobius, Thiobacimonas and Tropicibacter, and the proposal o.</title>
        <authorList>
            <person name="Jeon C.O."/>
        </authorList>
    </citation>
    <scope>NUCLEOTIDE SEQUENCE [LARGE SCALE GENOMIC DNA]</scope>
    <source>
        <strain evidence="5">BS5-3</strain>
    </source>
</reference>
<dbReference type="SUPFAM" id="SSF55073">
    <property type="entry name" value="Nucleotide cyclase"/>
    <property type="match status" value="1"/>
</dbReference>
<dbReference type="PANTHER" id="PTHR45138:SF9">
    <property type="entry name" value="DIGUANYLATE CYCLASE DGCM-RELATED"/>
    <property type="match status" value="1"/>
</dbReference>
<dbReference type="EC" id="2.7.7.65" evidence="1"/>
<proteinExistence type="predicted"/>
<sequence>MGDTRILAALFEQTRPLLDNASKSDVSLPVSFLDDLYMSRDTEDLLLIYSKWCRRLTKSDRCSVSLDDGADAVVKHALDSDFAYGNGIRHDVNNTAVGEVFQSCETVFIPDLSEIYLEDTQQVSAMGYRAAILAPIVTGSRSFGTLASSYRELPCDTGILLVLTQAIARCLATQLLVIKQMENLNEMAQTDALTGAKNRHFLMKQLGPLWEGWRKSAAPFCYVSIDIDHFKRINDAHGHDVGDAVLCEIVRRLQSVSRQGDHVVRTGGEEFGIILRDLPLAQAIPITRRLKAAVTAKPFDVGDTALDVTISVGLANVTDDDRGIDDALKRSDAALYHAKKVGRDLIVVSKENEFFPQDEVLT</sequence>
<dbReference type="Gene3D" id="3.30.70.270">
    <property type="match status" value="1"/>
</dbReference>
<dbReference type="CDD" id="cd01949">
    <property type="entry name" value="GGDEF"/>
    <property type="match status" value="1"/>
</dbReference>
<dbReference type="InterPro" id="IPR029016">
    <property type="entry name" value="GAF-like_dom_sf"/>
</dbReference>
<keyword evidence="4" id="KW-0548">Nucleotidyltransferase</keyword>
<comment type="catalytic activity">
    <reaction evidence="2">
        <text>2 GTP = 3',3'-c-di-GMP + 2 diphosphate</text>
        <dbReference type="Rhea" id="RHEA:24898"/>
        <dbReference type="ChEBI" id="CHEBI:33019"/>
        <dbReference type="ChEBI" id="CHEBI:37565"/>
        <dbReference type="ChEBI" id="CHEBI:58805"/>
        <dbReference type="EC" id="2.7.7.65"/>
    </reaction>
</comment>
<evidence type="ECO:0000259" key="3">
    <source>
        <dbReference type="PROSITE" id="PS50887"/>
    </source>
</evidence>
<evidence type="ECO:0000256" key="2">
    <source>
        <dbReference type="ARBA" id="ARBA00034247"/>
    </source>
</evidence>
<dbReference type="SUPFAM" id="SSF55781">
    <property type="entry name" value="GAF domain-like"/>
    <property type="match status" value="1"/>
</dbReference>
<dbReference type="Pfam" id="PF00990">
    <property type="entry name" value="GGDEF"/>
    <property type="match status" value="1"/>
</dbReference>
<feature type="domain" description="GGDEF" evidence="3">
    <location>
        <begin position="218"/>
        <end position="351"/>
    </location>
</feature>